<gene>
    <name evidence="2" type="ORF">EXT02_00490</name>
</gene>
<reference evidence="2 3" key="1">
    <citation type="submission" date="2019-02" db="EMBL/GenBank/DDBJ databases">
        <title>Draft Genome Sequence of Maize Bushy Stunt-like Phytoplasma group 16SrI-B (Aster yellows) in South Africa.</title>
        <authorList>
            <person name="Coetzee B."/>
            <person name="Douglas-Smit N."/>
            <person name="Maree H.J."/>
            <person name="Burger J.T."/>
            <person name="Kruger K."/>
            <person name="Pietersen G."/>
        </authorList>
    </citation>
    <scope>NUCLEOTIDE SEQUENCE [LARGE SCALE GENOMIC DNA]</scope>
    <source>
        <strain evidence="2 3">De Villa</strain>
    </source>
</reference>
<sequence length="571" mass="64912">MNKDKVIQFIDGQLFKNMITNGAINLQNNYQTIDNLNVFPVPDRDTGTNMKITMMSGVKEISNLETRSIVEVSQVLSKALLMGAKGNSGVILSQFFAGMAQTYQKLNKETININDFIHSLEGGYKKAYQAIIEPQEGTILTVFRKAVKQTLKAKSQFSTIEDVLSNFLQNAQKTLSQTTELLEVLKKSGVVDSGGAGFVEILKGMLLFLQDQKLLQVNQNTQTHTNPDKIQKLGQVNIKYTYCTEYIFQIKESQEKNLDMKQLKQALLQIGDSLVLVKDQEILKIHIHTNKPGQVLEKLLTYGTLKVSKIDNMKEQHQSILDQKHDTFTLQQESTPDPKSPSNLPNSNKDQKYFFIAFANDTKSQKVFADLKVNHIIKQSNFNPTTFEKLLQTNTSQNIIILPNDTSLLEKLTTQLKQLQGTNQEIVLLQTKNIAQGYSALLAFDKSLDLVQNKTIMEETIKNIQTGKIIYANKKDAKNISNQTLLEKEYLSVWEEKIIATNKDKYQALKTLLQKMIKPNQTFLTVFYNPSCTDEKELEKLETFLETNYDHIELETLESQNNNIPYIVSLE</sequence>
<accession>A0A4P6MBV9</accession>
<dbReference type="InterPro" id="IPR036117">
    <property type="entry name" value="DhaL_dom_sf"/>
</dbReference>
<dbReference type="Proteomes" id="UP000289726">
    <property type="component" value="Chromosome"/>
</dbReference>
<dbReference type="Pfam" id="PF13684">
    <property type="entry name" value="FakA-like_C"/>
    <property type="match status" value="1"/>
</dbReference>
<dbReference type="RefSeq" id="WP_130427382.1">
    <property type="nucleotide sequence ID" value="NZ_CP035949.1"/>
</dbReference>
<name>A0A4P6MBV9_9MOLU</name>
<evidence type="ECO:0000259" key="1">
    <source>
        <dbReference type="PROSITE" id="PS51480"/>
    </source>
</evidence>
<dbReference type="GO" id="GO:0004371">
    <property type="term" value="F:glycerone kinase activity"/>
    <property type="evidence" value="ECO:0007669"/>
    <property type="project" value="InterPro"/>
</dbReference>
<dbReference type="NCBIfam" id="TIGR03599">
    <property type="entry name" value="YloV"/>
    <property type="match status" value="1"/>
</dbReference>
<dbReference type="SMART" id="SM01120">
    <property type="entry name" value="Dak2"/>
    <property type="match status" value="1"/>
</dbReference>
<evidence type="ECO:0000313" key="3">
    <source>
        <dbReference type="Proteomes" id="UP000289726"/>
    </source>
</evidence>
<dbReference type="GO" id="GO:0006071">
    <property type="term" value="P:glycerol metabolic process"/>
    <property type="evidence" value="ECO:0007669"/>
    <property type="project" value="InterPro"/>
</dbReference>
<dbReference type="SUPFAM" id="SSF101473">
    <property type="entry name" value="DhaL-like"/>
    <property type="match status" value="1"/>
</dbReference>
<dbReference type="SMART" id="SM01121">
    <property type="entry name" value="Dak1_2"/>
    <property type="match status" value="1"/>
</dbReference>
<dbReference type="InterPro" id="IPR048394">
    <property type="entry name" value="FakA-like_M"/>
</dbReference>
<protein>
    <submittedName>
        <fullName evidence="2">DAK2 domain-containing protein</fullName>
    </submittedName>
</protein>
<dbReference type="Pfam" id="PF21645">
    <property type="entry name" value="FakA-like_M"/>
    <property type="match status" value="1"/>
</dbReference>
<dbReference type="EMBL" id="CP035949">
    <property type="protein sequence ID" value="QBF23703.1"/>
    <property type="molecule type" value="Genomic_DNA"/>
</dbReference>
<dbReference type="Pfam" id="PF02734">
    <property type="entry name" value="Dak2"/>
    <property type="match status" value="1"/>
</dbReference>
<dbReference type="Gene3D" id="1.25.40.340">
    <property type="match status" value="1"/>
</dbReference>
<dbReference type="InterPro" id="IPR050270">
    <property type="entry name" value="DegV_domain_contain"/>
</dbReference>
<feature type="domain" description="DhaL" evidence="1">
    <location>
        <begin position="13"/>
        <end position="207"/>
    </location>
</feature>
<evidence type="ECO:0000313" key="2">
    <source>
        <dbReference type="EMBL" id="QBF23703.1"/>
    </source>
</evidence>
<dbReference type="InterPro" id="IPR019986">
    <property type="entry name" value="YloV-like"/>
</dbReference>
<proteinExistence type="predicted"/>
<dbReference type="PANTHER" id="PTHR33434:SF4">
    <property type="entry name" value="PHOSPHATASE PROTEIN"/>
    <property type="match status" value="1"/>
</dbReference>
<dbReference type="InterPro" id="IPR033470">
    <property type="entry name" value="FakA-like_C"/>
</dbReference>
<organism evidence="2 3">
    <name type="scientific">'Catharanthus roseus' aster yellows phytoplasma</name>
    <dbReference type="NCBI Taxonomy" id="1193712"/>
    <lineage>
        <taxon>Bacteria</taxon>
        <taxon>Bacillati</taxon>
        <taxon>Mycoplasmatota</taxon>
        <taxon>Mollicutes</taxon>
        <taxon>Acholeplasmatales</taxon>
        <taxon>Acholeplasmataceae</taxon>
        <taxon>Candidatus Phytoplasma</taxon>
        <taxon>16SrI (Aster yellows group)</taxon>
    </lineage>
</organism>
<dbReference type="InterPro" id="IPR004007">
    <property type="entry name" value="DhaL_dom"/>
</dbReference>
<dbReference type="PANTHER" id="PTHR33434">
    <property type="entry name" value="DEGV DOMAIN-CONTAINING PROTEIN DR_1986-RELATED"/>
    <property type="match status" value="1"/>
</dbReference>
<keyword evidence="3" id="KW-1185">Reference proteome</keyword>
<dbReference type="PROSITE" id="PS51480">
    <property type="entry name" value="DHAL"/>
    <property type="match status" value="1"/>
</dbReference>
<dbReference type="AlphaFoldDB" id="A0A4P6MBV9"/>